<dbReference type="EMBL" id="RQXV01000009">
    <property type="protein sequence ID" value="RRC98028.1"/>
    <property type="molecule type" value="Genomic_DNA"/>
</dbReference>
<dbReference type="PANTHER" id="PTHR38095">
    <property type="entry name" value="ANAEROBIC DIMETHYL SULFOXIDE REDUCTASE CHAIN YNFH"/>
    <property type="match status" value="1"/>
</dbReference>
<dbReference type="Gene3D" id="1.20.1630.10">
    <property type="entry name" value="Formate dehydrogenase/DMSO reductase domain"/>
    <property type="match status" value="1"/>
</dbReference>
<dbReference type="PANTHER" id="PTHR38095:SF1">
    <property type="entry name" value="ANAEROBIC DIMETHYL SULFOXIDE REDUCTASE CHAIN YNFH"/>
    <property type="match status" value="1"/>
</dbReference>
<dbReference type="GO" id="GO:0005886">
    <property type="term" value="C:plasma membrane"/>
    <property type="evidence" value="ECO:0007669"/>
    <property type="project" value="TreeGrafter"/>
</dbReference>
<feature type="transmembrane region" description="Helical" evidence="1">
    <location>
        <begin position="173"/>
        <end position="192"/>
    </location>
</feature>
<feature type="transmembrane region" description="Helical" evidence="1">
    <location>
        <begin position="47"/>
        <end position="69"/>
    </location>
</feature>
<feature type="transmembrane region" description="Helical" evidence="1">
    <location>
        <begin position="239"/>
        <end position="258"/>
    </location>
</feature>
<feature type="transmembrane region" description="Helical" evidence="1">
    <location>
        <begin position="90"/>
        <end position="107"/>
    </location>
</feature>
<protein>
    <submittedName>
        <fullName evidence="2">Phenylacetyl-CoA:acceptor oxidoreductase</fullName>
    </submittedName>
</protein>
<feature type="transmembrane region" description="Helical" evidence="1">
    <location>
        <begin position="21"/>
        <end position="41"/>
    </location>
</feature>
<dbReference type="Pfam" id="PF04976">
    <property type="entry name" value="DmsC"/>
    <property type="match status" value="1"/>
</dbReference>
<dbReference type="RefSeq" id="WP_124927123.1">
    <property type="nucleotide sequence ID" value="NZ_BMOH01000003.1"/>
</dbReference>
<dbReference type="Proteomes" id="UP000267535">
    <property type="component" value="Unassembled WGS sequence"/>
</dbReference>
<dbReference type="GO" id="GO:0009389">
    <property type="term" value="F:dimethyl sulfoxide reductase activity"/>
    <property type="evidence" value="ECO:0007669"/>
    <property type="project" value="TreeGrafter"/>
</dbReference>
<keyword evidence="3" id="KW-1185">Reference proteome</keyword>
<feature type="transmembrane region" description="Helical" evidence="1">
    <location>
        <begin position="216"/>
        <end position="233"/>
    </location>
</feature>
<evidence type="ECO:0000313" key="2">
    <source>
        <dbReference type="EMBL" id="RRC98028.1"/>
    </source>
</evidence>
<keyword evidence="1" id="KW-0812">Transmembrane</keyword>
<accession>A0A3P1SLL7</accession>
<evidence type="ECO:0000256" key="1">
    <source>
        <dbReference type="SAM" id="Phobius"/>
    </source>
</evidence>
<keyword evidence="1" id="KW-1133">Transmembrane helix</keyword>
<evidence type="ECO:0000313" key="3">
    <source>
        <dbReference type="Proteomes" id="UP000267535"/>
    </source>
</evidence>
<reference evidence="2 3" key="1">
    <citation type="submission" date="2018-11" db="EMBL/GenBank/DDBJ databases">
        <title>The draft genome sequence of Amphritea balenae JAMM 1525T.</title>
        <authorList>
            <person name="Fang Z."/>
            <person name="Zhang Y."/>
            <person name="Han X."/>
        </authorList>
    </citation>
    <scope>NUCLEOTIDE SEQUENCE [LARGE SCALE GENOMIC DNA]</scope>
    <source>
        <strain evidence="2 3">JAMM 1525</strain>
    </source>
</reference>
<name>A0A3P1SLL7_9GAMM</name>
<keyword evidence="1" id="KW-0472">Membrane</keyword>
<dbReference type="GO" id="GO:0009390">
    <property type="term" value="C:dimethyl sulfoxide reductase complex"/>
    <property type="evidence" value="ECO:0007669"/>
    <property type="project" value="TreeGrafter"/>
</dbReference>
<dbReference type="GO" id="GO:0019645">
    <property type="term" value="P:anaerobic electron transport chain"/>
    <property type="evidence" value="ECO:0007669"/>
    <property type="project" value="InterPro"/>
</dbReference>
<gene>
    <name evidence="2" type="ORF">EHS89_15760</name>
</gene>
<proteinExistence type="predicted"/>
<dbReference type="AlphaFoldDB" id="A0A3P1SLL7"/>
<comment type="caution">
    <text evidence="2">The sequence shown here is derived from an EMBL/GenBank/DDBJ whole genome shotgun (WGS) entry which is preliminary data.</text>
</comment>
<organism evidence="2 3">
    <name type="scientific">Amphritea balenae</name>
    <dbReference type="NCBI Taxonomy" id="452629"/>
    <lineage>
        <taxon>Bacteria</taxon>
        <taxon>Pseudomonadati</taxon>
        <taxon>Pseudomonadota</taxon>
        <taxon>Gammaproteobacteria</taxon>
        <taxon>Oceanospirillales</taxon>
        <taxon>Oceanospirillaceae</taxon>
        <taxon>Amphritea</taxon>
    </lineage>
</organism>
<sequence length="286" mass="31400">MKNSNSSIYSKVQRNWDWRAAGNFIGGGVGSGLIFWSILLSPLGYDSLWLMLAGLALVGTGLFCVWLEIGRPWRALNVFKHVSTSWMSREAIVAPPLFAAGAACWLFEPLLAWPTALLALLFLYSQSRILLADKGIPAWRHPRCPQLVITTGLTEGCGLLILALPLIDTHQPWSWALMLILLGLRVLAWQHYRAGLEQASAPPACQKKFTAINPQFLWLGHIAPAVLLGFAFVQAEAAMLAGILAIGSGAWMKYTLICKASFIQGYSMQHIPVRGQRAPQRSVSAH</sequence>
<dbReference type="InterPro" id="IPR007059">
    <property type="entry name" value="DmsC"/>
</dbReference>
<dbReference type="OrthoDB" id="7058271at2"/>